<dbReference type="EMBL" id="BMQJ01000013">
    <property type="protein sequence ID" value="GGQ14772.1"/>
    <property type="molecule type" value="Genomic_DNA"/>
</dbReference>
<accession>A0ABQ2R801</accession>
<evidence type="ECO:0000313" key="2">
    <source>
        <dbReference type="Proteomes" id="UP000611554"/>
    </source>
</evidence>
<organism evidence="1 2">
    <name type="scientific">Streptosporangium pseudovulgare</name>
    <dbReference type="NCBI Taxonomy" id="35765"/>
    <lineage>
        <taxon>Bacteria</taxon>
        <taxon>Bacillati</taxon>
        <taxon>Actinomycetota</taxon>
        <taxon>Actinomycetes</taxon>
        <taxon>Streptosporangiales</taxon>
        <taxon>Streptosporangiaceae</taxon>
        <taxon>Streptosporangium</taxon>
    </lineage>
</organism>
<protein>
    <recommendedName>
        <fullName evidence="3">Transposase</fullName>
    </recommendedName>
</protein>
<dbReference type="RefSeq" id="WP_189249002.1">
    <property type="nucleotide sequence ID" value="NZ_BMQJ01000013.1"/>
</dbReference>
<evidence type="ECO:0000313" key="1">
    <source>
        <dbReference type="EMBL" id="GGQ14772.1"/>
    </source>
</evidence>
<comment type="caution">
    <text evidence="1">The sequence shown here is derived from an EMBL/GenBank/DDBJ whole genome shotgun (WGS) entry which is preliminary data.</text>
</comment>
<evidence type="ECO:0008006" key="3">
    <source>
        <dbReference type="Google" id="ProtNLM"/>
    </source>
</evidence>
<name>A0ABQ2R801_9ACTN</name>
<reference evidence="2" key="1">
    <citation type="journal article" date="2019" name="Int. J. Syst. Evol. Microbiol.">
        <title>The Global Catalogue of Microorganisms (GCM) 10K type strain sequencing project: providing services to taxonomists for standard genome sequencing and annotation.</title>
        <authorList>
            <consortium name="The Broad Institute Genomics Platform"/>
            <consortium name="The Broad Institute Genome Sequencing Center for Infectious Disease"/>
            <person name="Wu L."/>
            <person name="Ma J."/>
        </authorList>
    </citation>
    <scope>NUCLEOTIDE SEQUENCE [LARGE SCALE GENOMIC DNA]</scope>
    <source>
        <strain evidence="2">JCM 3115</strain>
    </source>
</reference>
<proteinExistence type="predicted"/>
<dbReference type="Proteomes" id="UP000611554">
    <property type="component" value="Unassembled WGS sequence"/>
</dbReference>
<sequence length="64" mass="7400">MAAADSVDPGGWVVTFNDLMGRIAGRFGRVEPRRTATAYVRGLLDRRCRHRRRLNHDREVSLEY</sequence>
<keyword evidence="2" id="KW-1185">Reference proteome</keyword>
<gene>
    <name evidence="1" type="ORF">GCM10010140_51340</name>
</gene>